<sequence length="192" mass="20996">MKSGAKNRVKILSLVILMFAAFSLQAQQKVNLKPNSQEYVVKGTSTLHDWHMTSEEAVGFITVKKDANGVPSFTGSEITLKAESLKSGKKGMDKNAYKALKTEEYPSIEFVLNNCTMESATKGKATAKLTIAGFSRDVTFDIEVEQTGSAYTIKGSTDFRLTDFKIDPPTALMGTVKTGDDVTIEFKATFQN</sequence>
<accession>A0A150X1M9</accession>
<feature type="chain" id="PRO_5007574064" description="Lipid/polyisoprenoid-binding YceI-like domain-containing protein" evidence="1">
    <location>
        <begin position="27"/>
        <end position="192"/>
    </location>
</feature>
<dbReference type="RefSeq" id="WP_068224603.1">
    <property type="nucleotide sequence ID" value="NZ_LRPC01000029.1"/>
</dbReference>
<keyword evidence="1" id="KW-0732">Signal</keyword>
<evidence type="ECO:0000313" key="3">
    <source>
        <dbReference type="EMBL" id="KYG72631.1"/>
    </source>
</evidence>
<dbReference type="Proteomes" id="UP000075606">
    <property type="component" value="Unassembled WGS sequence"/>
</dbReference>
<dbReference type="SUPFAM" id="SSF101874">
    <property type="entry name" value="YceI-like"/>
    <property type="match status" value="1"/>
</dbReference>
<dbReference type="EMBL" id="LRPC01000029">
    <property type="protein sequence ID" value="KYG72631.1"/>
    <property type="molecule type" value="Genomic_DNA"/>
</dbReference>
<evidence type="ECO:0000259" key="2">
    <source>
        <dbReference type="SMART" id="SM00867"/>
    </source>
</evidence>
<evidence type="ECO:0000313" key="4">
    <source>
        <dbReference type="Proteomes" id="UP000075606"/>
    </source>
</evidence>
<feature type="domain" description="Lipid/polyisoprenoid-binding YceI-like" evidence="2">
    <location>
        <begin position="38"/>
        <end position="191"/>
    </location>
</feature>
<gene>
    <name evidence="3" type="ORF">AWW68_17165</name>
</gene>
<keyword evidence="4" id="KW-1185">Reference proteome</keyword>
<dbReference type="InterPro" id="IPR007372">
    <property type="entry name" value="Lipid/polyisoprenoid-bd_YceI"/>
</dbReference>
<name>A0A150X1M9_9BACT</name>
<dbReference type="SMART" id="SM00867">
    <property type="entry name" value="YceI"/>
    <property type="match status" value="1"/>
</dbReference>
<dbReference type="PANTHER" id="PTHR34406:SF1">
    <property type="entry name" value="PROTEIN YCEI"/>
    <property type="match status" value="1"/>
</dbReference>
<dbReference type="Pfam" id="PF04264">
    <property type="entry name" value="YceI"/>
    <property type="match status" value="1"/>
</dbReference>
<organism evidence="3 4">
    <name type="scientific">Roseivirga spongicola</name>
    <dbReference type="NCBI Taxonomy" id="333140"/>
    <lineage>
        <taxon>Bacteria</taxon>
        <taxon>Pseudomonadati</taxon>
        <taxon>Bacteroidota</taxon>
        <taxon>Cytophagia</taxon>
        <taxon>Cytophagales</taxon>
        <taxon>Roseivirgaceae</taxon>
        <taxon>Roseivirga</taxon>
    </lineage>
</organism>
<dbReference type="STRING" id="333140.AWW68_17165"/>
<dbReference type="Gene3D" id="2.40.128.110">
    <property type="entry name" value="Lipid/polyisoprenoid-binding, YceI-like"/>
    <property type="match status" value="1"/>
</dbReference>
<protein>
    <recommendedName>
        <fullName evidence="2">Lipid/polyisoprenoid-binding YceI-like domain-containing protein</fullName>
    </recommendedName>
</protein>
<dbReference type="InterPro" id="IPR036761">
    <property type="entry name" value="TTHA0802/YceI-like_sf"/>
</dbReference>
<reference evidence="3 4" key="1">
    <citation type="submission" date="2016-01" db="EMBL/GenBank/DDBJ databases">
        <title>Genome sequencing of Roseivirga spongicola UST030701-084.</title>
        <authorList>
            <person name="Selvaratnam C."/>
            <person name="Thevarajoo S."/>
            <person name="Goh K.M."/>
            <person name="Ee R."/>
            <person name="Chan K.-G."/>
            <person name="Chong C.S."/>
        </authorList>
    </citation>
    <scope>NUCLEOTIDE SEQUENCE [LARGE SCALE GENOMIC DNA]</scope>
    <source>
        <strain evidence="3 4">UST030701-084</strain>
    </source>
</reference>
<dbReference type="OrthoDB" id="9794147at2"/>
<comment type="caution">
    <text evidence="3">The sequence shown here is derived from an EMBL/GenBank/DDBJ whole genome shotgun (WGS) entry which is preliminary data.</text>
</comment>
<feature type="signal peptide" evidence="1">
    <location>
        <begin position="1"/>
        <end position="26"/>
    </location>
</feature>
<dbReference type="PANTHER" id="PTHR34406">
    <property type="entry name" value="PROTEIN YCEI"/>
    <property type="match status" value="1"/>
</dbReference>
<proteinExistence type="predicted"/>
<evidence type="ECO:0000256" key="1">
    <source>
        <dbReference type="SAM" id="SignalP"/>
    </source>
</evidence>
<dbReference type="AlphaFoldDB" id="A0A150X1M9"/>